<dbReference type="AlphaFoldDB" id="A0AAD9GWM8"/>
<evidence type="ECO:0000313" key="5">
    <source>
        <dbReference type="Proteomes" id="UP001259832"/>
    </source>
</evidence>
<evidence type="ECO:0000313" key="4">
    <source>
        <dbReference type="EMBL" id="KAK1945538.1"/>
    </source>
</evidence>
<feature type="transmembrane region" description="Helical" evidence="3">
    <location>
        <begin position="307"/>
        <end position="330"/>
    </location>
</feature>
<proteinExistence type="predicted"/>
<comment type="caution">
    <text evidence="4">The sequence shown here is derived from an EMBL/GenBank/DDBJ whole genome shotgun (WGS) entry which is preliminary data.</text>
</comment>
<keyword evidence="3" id="KW-1133">Transmembrane helix</keyword>
<name>A0AAD9GWM8_9STRA</name>
<accession>A0AAD9GWM8</accession>
<feature type="transmembrane region" description="Helical" evidence="3">
    <location>
        <begin position="194"/>
        <end position="215"/>
    </location>
</feature>
<reference evidence="4" key="1">
    <citation type="submission" date="2023-08" db="EMBL/GenBank/DDBJ databases">
        <title>Reference Genome Resource for the Citrus Pathogen Phytophthora citrophthora.</title>
        <authorList>
            <person name="Moller H."/>
            <person name="Coetzee B."/>
            <person name="Rose L.J."/>
            <person name="Van Niekerk J.M."/>
        </authorList>
    </citation>
    <scope>NUCLEOTIDE SEQUENCE</scope>
    <source>
        <strain evidence="4">STE-U-9442</strain>
    </source>
</reference>
<feature type="transmembrane region" description="Helical" evidence="3">
    <location>
        <begin position="236"/>
        <end position="255"/>
    </location>
</feature>
<dbReference type="PANTHER" id="PTHR22876:SF5">
    <property type="entry name" value="CHROMOSOME 9 OPEN READING FRAME 85"/>
    <property type="match status" value="1"/>
</dbReference>
<feature type="region of interest" description="Disordered" evidence="2">
    <location>
        <begin position="1"/>
        <end position="29"/>
    </location>
</feature>
<feature type="coiled-coil region" evidence="1">
    <location>
        <begin position="103"/>
        <end position="130"/>
    </location>
</feature>
<evidence type="ECO:0000256" key="3">
    <source>
        <dbReference type="SAM" id="Phobius"/>
    </source>
</evidence>
<dbReference type="EMBL" id="JASMQC010000004">
    <property type="protein sequence ID" value="KAK1945538.1"/>
    <property type="molecule type" value="Genomic_DNA"/>
</dbReference>
<gene>
    <name evidence="4" type="ORF">P3T76_002586</name>
</gene>
<keyword evidence="1" id="KW-0175">Coiled coil</keyword>
<dbReference type="PANTHER" id="PTHR22876">
    <property type="entry name" value="ZGC:101016"/>
    <property type="match status" value="1"/>
</dbReference>
<keyword evidence="3" id="KW-0812">Transmembrane</keyword>
<dbReference type="Proteomes" id="UP001259832">
    <property type="component" value="Unassembled WGS sequence"/>
</dbReference>
<evidence type="ECO:0000256" key="2">
    <source>
        <dbReference type="SAM" id="MobiDB-lite"/>
    </source>
</evidence>
<feature type="transmembrane region" description="Helical" evidence="3">
    <location>
        <begin position="267"/>
        <end position="286"/>
    </location>
</feature>
<dbReference type="InterPro" id="IPR019351">
    <property type="entry name" value="DUF2039"/>
</dbReference>
<feature type="transmembrane region" description="Helical" evidence="3">
    <location>
        <begin position="342"/>
        <end position="360"/>
    </location>
</feature>
<organism evidence="4 5">
    <name type="scientific">Phytophthora citrophthora</name>
    <dbReference type="NCBI Taxonomy" id="4793"/>
    <lineage>
        <taxon>Eukaryota</taxon>
        <taxon>Sar</taxon>
        <taxon>Stramenopiles</taxon>
        <taxon>Oomycota</taxon>
        <taxon>Peronosporomycetes</taxon>
        <taxon>Peronosporales</taxon>
        <taxon>Peronosporaceae</taxon>
        <taxon>Phytophthora</taxon>
    </lineage>
</organism>
<dbReference type="Pfam" id="PF10217">
    <property type="entry name" value="DUF2039"/>
    <property type="match status" value="1"/>
</dbReference>
<evidence type="ECO:0000256" key="1">
    <source>
        <dbReference type="SAM" id="Coils"/>
    </source>
</evidence>
<keyword evidence="5" id="KW-1185">Reference proteome</keyword>
<sequence>MSSQRGNVKKRAPKHQNTFAFKHNPKSKKTERIMSMPIHGLCEKCRKQIEWRKKYRKYKPLTQPGSCIYCHQKTVTSAYHASCDPCAKEKDVCAKCCLSKEIVASEQELLAEHEKKEREFENTLEGMRERDRRAYVRKLEKEKESITNGEATGGTGYESFDEDEDMHAKMVSESRQEAWEKWWHTTKSGSISTYVSIVLFFLSTVLANPIARCLFWSVRKACPKKWIWPDDARVMMMWQTALICRVGLLWIAILVSRLSLLLYEWPAWVFGLCFIVWMDAGGNVLREVIVRKGVVGYKKDEKAGRMTLLYEGSTLAKMLLLVLIVYTYYVAPQIEDSSELRLLFSVGFFVSIALATLPLLRNVMGAHYMFLANMLHLDSRIYLHGSRKGNICDAPLGFIVLATPDNTKTFIPAGGTVSNTTEVFHKFLWPLRLDVRLPADIPAKRVREFVQDMDQLLFWDPVVILAADGTATLGAEEASSFLDASTPRESTSARGHAVTETASKLLFDENRQEEERIIQRARGNEGYVALEPNRRWVVQFRTFVQATQKTHFRQTRAAYIEAITKLMEKQGAAFGLRAAVLEPQSEAD</sequence>
<protein>
    <submittedName>
        <fullName evidence="4">Uncharacterized protein</fullName>
    </submittedName>
</protein>
<keyword evidence="3" id="KW-0472">Membrane</keyword>